<gene>
    <name evidence="1" type="ORF">QQF64_015729</name>
</gene>
<proteinExistence type="predicted"/>
<keyword evidence="2" id="KW-1185">Reference proteome</keyword>
<organism evidence="1 2">
    <name type="scientific">Cirrhinus molitorella</name>
    <name type="common">mud carp</name>
    <dbReference type="NCBI Taxonomy" id="172907"/>
    <lineage>
        <taxon>Eukaryota</taxon>
        <taxon>Metazoa</taxon>
        <taxon>Chordata</taxon>
        <taxon>Craniata</taxon>
        <taxon>Vertebrata</taxon>
        <taxon>Euteleostomi</taxon>
        <taxon>Actinopterygii</taxon>
        <taxon>Neopterygii</taxon>
        <taxon>Teleostei</taxon>
        <taxon>Ostariophysi</taxon>
        <taxon>Cypriniformes</taxon>
        <taxon>Cyprinidae</taxon>
        <taxon>Labeoninae</taxon>
        <taxon>Labeonini</taxon>
        <taxon>Cirrhinus</taxon>
    </lineage>
</organism>
<reference evidence="1 2" key="1">
    <citation type="submission" date="2023-09" db="EMBL/GenBank/DDBJ databases">
        <authorList>
            <person name="Wang M."/>
        </authorList>
    </citation>
    <scope>NUCLEOTIDE SEQUENCE [LARGE SCALE GENOMIC DNA]</scope>
    <source>
        <strain evidence="1">GT-2023</strain>
        <tissue evidence="1">Liver</tissue>
    </source>
</reference>
<comment type="caution">
    <text evidence="1">The sequence shown here is derived from an EMBL/GenBank/DDBJ whole genome shotgun (WGS) entry which is preliminary data.</text>
</comment>
<dbReference type="Proteomes" id="UP001558613">
    <property type="component" value="Unassembled WGS sequence"/>
</dbReference>
<accession>A0ABR3NVR8</accession>
<sequence>MLNTHQQRRGKAIGSINTRTFWVCAARLQLHIVQEPEESKKLKRSQHLQLDFPFQKCQQAPSCFRKGTFYQLSGCRKSRTLTGNCPRGTGVSDA</sequence>
<evidence type="ECO:0000313" key="1">
    <source>
        <dbReference type="EMBL" id="KAL1281129.1"/>
    </source>
</evidence>
<evidence type="ECO:0000313" key="2">
    <source>
        <dbReference type="Proteomes" id="UP001558613"/>
    </source>
</evidence>
<protein>
    <submittedName>
        <fullName evidence="1">Uncharacterized protein</fullName>
    </submittedName>
</protein>
<dbReference type="EMBL" id="JAYMGO010000002">
    <property type="protein sequence ID" value="KAL1281129.1"/>
    <property type="molecule type" value="Genomic_DNA"/>
</dbReference>
<name>A0ABR3NVR8_9TELE</name>